<organism evidence="1 2">
    <name type="scientific">Longimycelium tulufanense</name>
    <dbReference type="NCBI Taxonomy" id="907463"/>
    <lineage>
        <taxon>Bacteria</taxon>
        <taxon>Bacillati</taxon>
        <taxon>Actinomycetota</taxon>
        <taxon>Actinomycetes</taxon>
        <taxon>Pseudonocardiales</taxon>
        <taxon>Pseudonocardiaceae</taxon>
        <taxon>Longimycelium</taxon>
    </lineage>
</organism>
<dbReference type="AlphaFoldDB" id="A0A8J3FWP4"/>
<gene>
    <name evidence="1" type="ORF">GCM10012275_50070</name>
</gene>
<reference evidence="1" key="2">
    <citation type="submission" date="2020-09" db="EMBL/GenBank/DDBJ databases">
        <authorList>
            <person name="Sun Q."/>
            <person name="Zhou Y."/>
        </authorList>
    </citation>
    <scope>NUCLEOTIDE SEQUENCE</scope>
    <source>
        <strain evidence="1">CGMCC 4.5737</strain>
    </source>
</reference>
<evidence type="ECO:0000313" key="1">
    <source>
        <dbReference type="EMBL" id="GGM73418.1"/>
    </source>
</evidence>
<dbReference type="Proteomes" id="UP000637578">
    <property type="component" value="Unassembled WGS sequence"/>
</dbReference>
<reference evidence="1" key="1">
    <citation type="journal article" date="2014" name="Int. J. Syst. Evol. Microbiol.">
        <title>Complete genome sequence of Corynebacterium casei LMG S-19264T (=DSM 44701T), isolated from a smear-ripened cheese.</title>
        <authorList>
            <consortium name="US DOE Joint Genome Institute (JGI-PGF)"/>
            <person name="Walter F."/>
            <person name="Albersmeier A."/>
            <person name="Kalinowski J."/>
            <person name="Ruckert C."/>
        </authorList>
    </citation>
    <scope>NUCLEOTIDE SEQUENCE</scope>
    <source>
        <strain evidence="1">CGMCC 4.5737</strain>
    </source>
</reference>
<keyword evidence="2" id="KW-1185">Reference proteome</keyword>
<sequence length="60" mass="6131">MGGSAAIGMVRSVVCLPPTGLQRAWEPGAVPTTIPVEAAADVVSLDGSVVLIGAKREWRS</sequence>
<name>A0A8J3FWP4_9PSEU</name>
<accession>A0A8J3FWP4</accession>
<evidence type="ECO:0000313" key="2">
    <source>
        <dbReference type="Proteomes" id="UP000637578"/>
    </source>
</evidence>
<protein>
    <submittedName>
        <fullName evidence="1">Uncharacterized protein</fullName>
    </submittedName>
</protein>
<proteinExistence type="predicted"/>
<comment type="caution">
    <text evidence="1">The sequence shown here is derived from an EMBL/GenBank/DDBJ whole genome shotgun (WGS) entry which is preliminary data.</text>
</comment>
<dbReference type="EMBL" id="BMMK01000030">
    <property type="protein sequence ID" value="GGM73418.1"/>
    <property type="molecule type" value="Genomic_DNA"/>
</dbReference>